<dbReference type="AlphaFoldDB" id="A0AAV1E3J6"/>
<dbReference type="EMBL" id="OX459125">
    <property type="protein sequence ID" value="CAI9114675.1"/>
    <property type="molecule type" value="Genomic_DNA"/>
</dbReference>
<sequence>MEDLTVIREKKRKRFEEAVARRTNYDVSFSPVEELDWHNHDLKLLREFCDMVSTETNPPIEEVMPGVALCVLFLNPMFPPAFNFEASWALANVASMTHGHAKLVIDSKAVPVFLDLLISASYEVREQAVRALGNIAGDSRESRLLLLEEDALDRLLEQGNYKSTLRMLRYVAMALFNFSLGDPPLPFHLVPPVLSSLQYLVYVEDQDVISYSCGALAYLLDGSIDKIQREINPGLYPRLVELLMHPLLRVQIAALRSVRIIARGDNVRRQYIIDQGALLSLRSLLTHDNTTIKNEACLIISAITAGNENQNQEVIDARLIEPLFSLLQSGEPDISEKAGKAVLKVISRGNHYGIKGLQNCVQQLCDLLLSPDPMILEVGLKGIASISKPSEAEKCSEDFNFLVKLIDEAGGLDKIEDLKMHENCEISKKAKEIWKPLYSEALKVWKYFEDLGDLFV</sequence>
<dbReference type="SUPFAM" id="SSF48371">
    <property type="entry name" value="ARM repeat"/>
    <property type="match status" value="1"/>
</dbReference>
<keyword evidence="7" id="KW-1185">Reference proteome</keyword>
<dbReference type="Pfam" id="PF00514">
    <property type="entry name" value="Arm"/>
    <property type="match status" value="1"/>
</dbReference>
<evidence type="ECO:0000256" key="5">
    <source>
        <dbReference type="PIRNR" id="PIRNR005673"/>
    </source>
</evidence>
<dbReference type="GO" id="GO:0061608">
    <property type="term" value="F:nuclear import signal receptor activity"/>
    <property type="evidence" value="ECO:0007669"/>
    <property type="project" value="InterPro"/>
</dbReference>
<evidence type="ECO:0000256" key="2">
    <source>
        <dbReference type="ARBA" id="ARBA00022448"/>
    </source>
</evidence>
<dbReference type="InterPro" id="IPR032413">
    <property type="entry name" value="Arm_3"/>
</dbReference>
<dbReference type="SMART" id="SM00185">
    <property type="entry name" value="ARM"/>
    <property type="match status" value="6"/>
</dbReference>
<dbReference type="InterPro" id="IPR016024">
    <property type="entry name" value="ARM-type_fold"/>
</dbReference>
<evidence type="ECO:0000313" key="6">
    <source>
        <dbReference type="EMBL" id="CAI9114675.1"/>
    </source>
</evidence>
<evidence type="ECO:0000256" key="3">
    <source>
        <dbReference type="ARBA" id="ARBA00022737"/>
    </source>
</evidence>
<organism evidence="6 7">
    <name type="scientific">Oldenlandia corymbosa var. corymbosa</name>
    <dbReference type="NCBI Taxonomy" id="529605"/>
    <lineage>
        <taxon>Eukaryota</taxon>
        <taxon>Viridiplantae</taxon>
        <taxon>Streptophyta</taxon>
        <taxon>Embryophyta</taxon>
        <taxon>Tracheophyta</taxon>
        <taxon>Spermatophyta</taxon>
        <taxon>Magnoliopsida</taxon>
        <taxon>eudicotyledons</taxon>
        <taxon>Gunneridae</taxon>
        <taxon>Pentapetalae</taxon>
        <taxon>asterids</taxon>
        <taxon>lamiids</taxon>
        <taxon>Gentianales</taxon>
        <taxon>Rubiaceae</taxon>
        <taxon>Rubioideae</taxon>
        <taxon>Spermacoceae</taxon>
        <taxon>Hedyotis-Oldenlandia complex</taxon>
        <taxon>Oldenlandia</taxon>
    </lineage>
</organism>
<dbReference type="InterPro" id="IPR011989">
    <property type="entry name" value="ARM-like"/>
</dbReference>
<dbReference type="Pfam" id="PF16186">
    <property type="entry name" value="Arm_3"/>
    <property type="match status" value="1"/>
</dbReference>
<dbReference type="InterPro" id="IPR000225">
    <property type="entry name" value="Armadillo"/>
</dbReference>
<proteinExistence type="inferred from homology"/>
<keyword evidence="2 5" id="KW-0813">Transport</keyword>
<keyword evidence="3" id="KW-0677">Repeat</keyword>
<comment type="similarity">
    <text evidence="1 5">Belongs to the importin alpha family.</text>
</comment>
<dbReference type="PIRSF" id="PIRSF005673">
    <property type="entry name" value="Importin_alpha"/>
    <property type="match status" value="1"/>
</dbReference>
<dbReference type="PANTHER" id="PTHR23316">
    <property type="entry name" value="IMPORTIN ALPHA"/>
    <property type="match status" value="1"/>
</dbReference>
<accession>A0AAV1E3J6</accession>
<dbReference type="Proteomes" id="UP001161247">
    <property type="component" value="Chromosome 8"/>
</dbReference>
<evidence type="ECO:0000256" key="4">
    <source>
        <dbReference type="ARBA" id="ARBA00022927"/>
    </source>
</evidence>
<dbReference type="Gene3D" id="1.25.10.10">
    <property type="entry name" value="Leucine-rich Repeat Variant"/>
    <property type="match status" value="1"/>
</dbReference>
<dbReference type="GO" id="GO:0006606">
    <property type="term" value="P:protein import into nucleus"/>
    <property type="evidence" value="ECO:0007669"/>
    <property type="project" value="InterPro"/>
</dbReference>
<dbReference type="InterPro" id="IPR024931">
    <property type="entry name" value="Importin_alpha"/>
</dbReference>
<protein>
    <recommendedName>
        <fullName evidence="5">Importin subunit alpha</fullName>
    </recommendedName>
</protein>
<evidence type="ECO:0000313" key="7">
    <source>
        <dbReference type="Proteomes" id="UP001161247"/>
    </source>
</evidence>
<gene>
    <name evidence="6" type="ORF">OLC1_LOCUS21353</name>
</gene>
<dbReference type="GO" id="GO:0005737">
    <property type="term" value="C:cytoplasm"/>
    <property type="evidence" value="ECO:0007669"/>
    <property type="project" value="InterPro"/>
</dbReference>
<reference evidence="6" key="1">
    <citation type="submission" date="2023-03" db="EMBL/GenBank/DDBJ databases">
        <authorList>
            <person name="Julca I."/>
        </authorList>
    </citation>
    <scope>NUCLEOTIDE SEQUENCE</scope>
</reference>
<name>A0AAV1E3J6_OLDCO</name>
<keyword evidence="4 5" id="KW-0653">Protein transport</keyword>
<evidence type="ECO:0000256" key="1">
    <source>
        <dbReference type="ARBA" id="ARBA00010394"/>
    </source>
</evidence>